<evidence type="ECO:0000313" key="13">
    <source>
        <dbReference type="EMBL" id="KFE72525.1"/>
    </source>
</evidence>
<feature type="compositionally biased region" description="Basic and acidic residues" evidence="11">
    <location>
        <begin position="393"/>
        <end position="410"/>
    </location>
</feature>
<dbReference type="PROSITE" id="PS00108">
    <property type="entry name" value="PROTEIN_KINASE_ST"/>
    <property type="match status" value="1"/>
</dbReference>
<evidence type="ECO:0000256" key="3">
    <source>
        <dbReference type="ARBA" id="ARBA00022527"/>
    </source>
</evidence>
<dbReference type="EC" id="2.7.11.1" evidence="2"/>
<feature type="domain" description="Protein kinase" evidence="12">
    <location>
        <begin position="16"/>
        <end position="285"/>
    </location>
</feature>
<dbReference type="PROSITE" id="PS50011">
    <property type="entry name" value="PROTEIN_KINASE_DOM"/>
    <property type="match status" value="1"/>
</dbReference>
<feature type="region of interest" description="Disordered" evidence="11">
    <location>
        <begin position="289"/>
        <end position="317"/>
    </location>
</feature>
<evidence type="ECO:0000256" key="8">
    <source>
        <dbReference type="ARBA" id="ARBA00047899"/>
    </source>
</evidence>
<comment type="catalytic activity">
    <reaction evidence="8">
        <text>L-threonyl-[protein] + ATP = O-phospho-L-threonyl-[protein] + ADP + H(+)</text>
        <dbReference type="Rhea" id="RHEA:46608"/>
        <dbReference type="Rhea" id="RHEA-COMP:11060"/>
        <dbReference type="Rhea" id="RHEA-COMP:11605"/>
        <dbReference type="ChEBI" id="CHEBI:15378"/>
        <dbReference type="ChEBI" id="CHEBI:30013"/>
        <dbReference type="ChEBI" id="CHEBI:30616"/>
        <dbReference type="ChEBI" id="CHEBI:61977"/>
        <dbReference type="ChEBI" id="CHEBI:456216"/>
        <dbReference type="EC" id="2.7.11.1"/>
    </reaction>
</comment>
<sequence length="579" mass="63278">MTTLLRLPSGTVIDGWHVLRELGDGGSAVVYLVQKNGQLRALKVARHRDASGDDMQTHARAMRELTVLLLLMEQGHPNIIKPLGYGYAEAGNMYIALEYVEGWTLGEWQEKKHPTVHEILGVFVKIASALRYMHSKGILHRDLKLSNVLIRKSDGEPILIDFSCATHTQAAELTQSGLPPGTDRFRAPEQFQFLREHRDEHRARYAFQVADELFTVGAMLYELLTDPRPTETRPRESLNNPFAPPSPVRELNARIPEALSDLVDDLLSRDPTRRPVDTAALHRELTGLHADPGAEYGEPAHPPSAQRQPRLPAGRAVARAHRSGKVLAAGGAAFMLAAVVALWSRSDAPEPPTAPRATGTSSLFRVEPSGPPAPDMSPATAPGVGTEPVPVPEQKEGSTVKTPPPEDPKPARRQKPAPGSDLRKVVPLTCALAAGCTGPQVRPEPFTCPEGAVATRKQLRWGESQHFKVVADDRYARLEDVWLRAGDTVVGVVPDAILPEQREVAPPGTRFFGGKVYVVPGETKTGKPGQVFVRYDRVKLPRQDELPVCFIIDLGADEVKDGAARIFNSTTGSPVDYWP</sequence>
<dbReference type="AlphaFoldDB" id="A0A085WXW2"/>
<evidence type="ECO:0000256" key="10">
    <source>
        <dbReference type="PROSITE-ProRule" id="PRU10141"/>
    </source>
</evidence>
<feature type="region of interest" description="Disordered" evidence="11">
    <location>
        <begin position="228"/>
        <end position="248"/>
    </location>
</feature>
<dbReference type="CDD" id="cd14014">
    <property type="entry name" value="STKc_PknB_like"/>
    <property type="match status" value="1"/>
</dbReference>
<keyword evidence="4" id="KW-0808">Transferase</keyword>
<comment type="catalytic activity">
    <reaction evidence="9">
        <text>L-seryl-[protein] + ATP = O-phospho-L-seryl-[protein] + ADP + H(+)</text>
        <dbReference type="Rhea" id="RHEA:17989"/>
        <dbReference type="Rhea" id="RHEA-COMP:9863"/>
        <dbReference type="Rhea" id="RHEA-COMP:11604"/>
        <dbReference type="ChEBI" id="CHEBI:15378"/>
        <dbReference type="ChEBI" id="CHEBI:29999"/>
        <dbReference type="ChEBI" id="CHEBI:30616"/>
        <dbReference type="ChEBI" id="CHEBI:83421"/>
        <dbReference type="ChEBI" id="CHEBI:456216"/>
        <dbReference type="EC" id="2.7.11.1"/>
    </reaction>
</comment>
<dbReference type="SMART" id="SM00220">
    <property type="entry name" value="S_TKc"/>
    <property type="match status" value="1"/>
</dbReference>
<feature type="binding site" evidence="10">
    <location>
        <position position="43"/>
    </location>
    <ligand>
        <name>ATP</name>
        <dbReference type="ChEBI" id="CHEBI:30616"/>
    </ligand>
</feature>
<evidence type="ECO:0000256" key="2">
    <source>
        <dbReference type="ARBA" id="ARBA00012513"/>
    </source>
</evidence>
<dbReference type="PROSITE" id="PS00107">
    <property type="entry name" value="PROTEIN_KINASE_ATP"/>
    <property type="match status" value="1"/>
</dbReference>
<comment type="similarity">
    <text evidence="1">Belongs to the protein kinase superfamily. NEK Ser/Thr protein kinase family. NIMA subfamily.</text>
</comment>
<dbReference type="InterPro" id="IPR017441">
    <property type="entry name" value="Protein_kinase_ATP_BS"/>
</dbReference>
<name>A0A085WXW2_9BACT</name>
<gene>
    <name evidence="13" type="ORF">DB31_0788</name>
</gene>
<evidence type="ECO:0000256" key="1">
    <source>
        <dbReference type="ARBA" id="ARBA00010886"/>
    </source>
</evidence>
<keyword evidence="7 10" id="KW-0067">ATP-binding</keyword>
<dbReference type="PANTHER" id="PTHR43671">
    <property type="entry name" value="SERINE/THREONINE-PROTEIN KINASE NEK"/>
    <property type="match status" value="1"/>
</dbReference>
<keyword evidence="14" id="KW-1185">Reference proteome</keyword>
<evidence type="ECO:0000256" key="9">
    <source>
        <dbReference type="ARBA" id="ARBA00048679"/>
    </source>
</evidence>
<keyword evidence="3 13" id="KW-0723">Serine/threonine-protein kinase</keyword>
<dbReference type="GO" id="GO:0004674">
    <property type="term" value="F:protein serine/threonine kinase activity"/>
    <property type="evidence" value="ECO:0007669"/>
    <property type="project" value="UniProtKB-KW"/>
</dbReference>
<dbReference type="Pfam" id="PF00069">
    <property type="entry name" value="Pkinase"/>
    <property type="match status" value="1"/>
</dbReference>
<evidence type="ECO:0000256" key="5">
    <source>
        <dbReference type="ARBA" id="ARBA00022741"/>
    </source>
</evidence>
<keyword evidence="6 13" id="KW-0418">Kinase</keyword>
<dbReference type="STRING" id="394096.DB31_0788"/>
<dbReference type="GO" id="GO:0005524">
    <property type="term" value="F:ATP binding"/>
    <property type="evidence" value="ECO:0007669"/>
    <property type="project" value="UniProtKB-UniRule"/>
</dbReference>
<evidence type="ECO:0000256" key="7">
    <source>
        <dbReference type="ARBA" id="ARBA00022840"/>
    </source>
</evidence>
<dbReference type="InterPro" id="IPR008271">
    <property type="entry name" value="Ser/Thr_kinase_AS"/>
</dbReference>
<dbReference type="PATRIC" id="fig|394096.3.peg.782"/>
<organism evidence="13 14">
    <name type="scientific">Hyalangium minutum</name>
    <dbReference type="NCBI Taxonomy" id="394096"/>
    <lineage>
        <taxon>Bacteria</taxon>
        <taxon>Pseudomonadati</taxon>
        <taxon>Myxococcota</taxon>
        <taxon>Myxococcia</taxon>
        <taxon>Myxococcales</taxon>
        <taxon>Cystobacterineae</taxon>
        <taxon>Archangiaceae</taxon>
        <taxon>Hyalangium</taxon>
    </lineage>
</organism>
<evidence type="ECO:0000259" key="12">
    <source>
        <dbReference type="PROSITE" id="PS50011"/>
    </source>
</evidence>
<dbReference type="Proteomes" id="UP000028725">
    <property type="component" value="Unassembled WGS sequence"/>
</dbReference>
<comment type="caution">
    <text evidence="13">The sequence shown here is derived from an EMBL/GenBank/DDBJ whole genome shotgun (WGS) entry which is preliminary data.</text>
</comment>
<keyword evidence="5 10" id="KW-0547">Nucleotide-binding</keyword>
<evidence type="ECO:0000256" key="4">
    <source>
        <dbReference type="ARBA" id="ARBA00022679"/>
    </source>
</evidence>
<dbReference type="EMBL" id="JMCB01000001">
    <property type="protein sequence ID" value="KFE72525.1"/>
    <property type="molecule type" value="Genomic_DNA"/>
</dbReference>
<protein>
    <recommendedName>
        <fullName evidence="2">non-specific serine/threonine protein kinase</fullName>
        <ecNumber evidence="2">2.7.11.1</ecNumber>
    </recommendedName>
</protein>
<proteinExistence type="inferred from homology"/>
<dbReference type="OrthoDB" id="5492792at2"/>
<evidence type="ECO:0000256" key="6">
    <source>
        <dbReference type="ARBA" id="ARBA00022777"/>
    </source>
</evidence>
<dbReference type="RefSeq" id="WP_044181941.1">
    <property type="nucleotide sequence ID" value="NZ_JMCB01000001.1"/>
</dbReference>
<accession>A0A085WXW2</accession>
<dbReference type="Gene3D" id="1.10.510.10">
    <property type="entry name" value="Transferase(Phosphotransferase) domain 1"/>
    <property type="match status" value="1"/>
</dbReference>
<evidence type="ECO:0000313" key="14">
    <source>
        <dbReference type="Proteomes" id="UP000028725"/>
    </source>
</evidence>
<feature type="region of interest" description="Disordered" evidence="11">
    <location>
        <begin position="347"/>
        <end position="422"/>
    </location>
</feature>
<reference evidence="13 14" key="1">
    <citation type="submission" date="2014-04" db="EMBL/GenBank/DDBJ databases">
        <title>Genome assembly of Hyalangium minutum DSM 14724.</title>
        <authorList>
            <person name="Sharma G."/>
            <person name="Subramanian S."/>
        </authorList>
    </citation>
    <scope>NUCLEOTIDE SEQUENCE [LARGE SCALE GENOMIC DNA]</scope>
    <source>
        <strain evidence="13 14">DSM 14724</strain>
    </source>
</reference>
<dbReference type="PANTHER" id="PTHR43671:SF98">
    <property type="entry name" value="SERINE_THREONINE-PROTEIN KINASE NEK11"/>
    <property type="match status" value="1"/>
</dbReference>
<dbReference type="InterPro" id="IPR011009">
    <property type="entry name" value="Kinase-like_dom_sf"/>
</dbReference>
<dbReference type="InterPro" id="IPR050660">
    <property type="entry name" value="NEK_Ser/Thr_kinase"/>
</dbReference>
<dbReference type="InterPro" id="IPR000719">
    <property type="entry name" value="Prot_kinase_dom"/>
</dbReference>
<dbReference type="Gene3D" id="3.30.200.20">
    <property type="entry name" value="Phosphorylase Kinase, domain 1"/>
    <property type="match status" value="1"/>
</dbReference>
<dbReference type="SUPFAM" id="SSF56112">
    <property type="entry name" value="Protein kinase-like (PK-like)"/>
    <property type="match status" value="1"/>
</dbReference>
<evidence type="ECO:0000256" key="11">
    <source>
        <dbReference type="SAM" id="MobiDB-lite"/>
    </source>
</evidence>